<reference evidence="2 3" key="1">
    <citation type="submission" date="2015-10" db="EMBL/GenBank/DDBJ databases">
        <title>Conservation of the essential genome among Caulobacter and Brevundimonas species.</title>
        <authorList>
            <person name="Scott D."/>
            <person name="Ely B."/>
        </authorList>
    </citation>
    <scope>NUCLEOTIDE SEQUENCE [LARGE SCALE GENOMIC DNA]</scope>
    <source>
        <strain evidence="2 3">CB4</strain>
    </source>
</reference>
<evidence type="ECO:0008006" key="4">
    <source>
        <dbReference type="Google" id="ProtNLM"/>
    </source>
</evidence>
<evidence type="ECO:0000313" key="3">
    <source>
        <dbReference type="Proteomes" id="UP000056905"/>
    </source>
</evidence>
<name>A0A0P0NY97_9CAUL</name>
<dbReference type="AlphaFoldDB" id="A0A0P0NY97"/>
<dbReference type="EMBL" id="CP013002">
    <property type="protein sequence ID" value="ALL13084.1"/>
    <property type="molecule type" value="Genomic_DNA"/>
</dbReference>
<dbReference type="RefSeq" id="WP_062145737.1">
    <property type="nucleotide sequence ID" value="NZ_JBHSET010000001.1"/>
</dbReference>
<evidence type="ECO:0000313" key="2">
    <source>
        <dbReference type="EMBL" id="ALL13084.1"/>
    </source>
</evidence>
<sequence length="82" mass="8248">MSCVKKFGLTVRGLLTDVRGLASVEATILLAVLGVGIAAAGYTVGPAVKSYADKVTATVREARCLAAGDPAAPFPTNCPVAN</sequence>
<dbReference type="STRING" id="69395.AQ619_06815"/>
<keyword evidence="3" id="KW-1185">Reference proteome</keyword>
<dbReference type="KEGG" id="chq:AQ619_06815"/>
<protein>
    <recommendedName>
        <fullName evidence="4">Pilin</fullName>
    </recommendedName>
</protein>
<evidence type="ECO:0000256" key="1">
    <source>
        <dbReference type="SAM" id="Phobius"/>
    </source>
</evidence>
<gene>
    <name evidence="2" type="ORF">AQ619_06815</name>
</gene>
<proteinExistence type="predicted"/>
<feature type="transmembrane region" description="Helical" evidence="1">
    <location>
        <begin position="20"/>
        <end position="44"/>
    </location>
</feature>
<keyword evidence="1" id="KW-0472">Membrane</keyword>
<keyword evidence="1" id="KW-0812">Transmembrane</keyword>
<dbReference type="OrthoDB" id="9956727at2"/>
<keyword evidence="1" id="KW-1133">Transmembrane helix</keyword>
<dbReference type="Proteomes" id="UP000056905">
    <property type="component" value="Chromosome"/>
</dbReference>
<accession>A0A0P0NY97</accession>
<organism evidence="2 3">
    <name type="scientific">Caulobacter henricii</name>
    <dbReference type="NCBI Taxonomy" id="69395"/>
    <lineage>
        <taxon>Bacteria</taxon>
        <taxon>Pseudomonadati</taxon>
        <taxon>Pseudomonadota</taxon>
        <taxon>Alphaproteobacteria</taxon>
        <taxon>Caulobacterales</taxon>
        <taxon>Caulobacteraceae</taxon>
        <taxon>Caulobacter</taxon>
    </lineage>
</organism>